<dbReference type="AlphaFoldDB" id="A0A285NPZ4"/>
<evidence type="ECO:0000256" key="1">
    <source>
        <dbReference type="SAM" id="SignalP"/>
    </source>
</evidence>
<dbReference type="OrthoDB" id="15494at2"/>
<evidence type="ECO:0000313" key="2">
    <source>
        <dbReference type="EMBL" id="SNZ09916.1"/>
    </source>
</evidence>
<dbReference type="RefSeq" id="WP_097000823.1">
    <property type="nucleotide sequence ID" value="NZ_OBEI01000008.1"/>
</dbReference>
<organism evidence="2 3">
    <name type="scientific">Persephonella hydrogeniphila</name>
    <dbReference type="NCBI Taxonomy" id="198703"/>
    <lineage>
        <taxon>Bacteria</taxon>
        <taxon>Pseudomonadati</taxon>
        <taxon>Aquificota</taxon>
        <taxon>Aquificia</taxon>
        <taxon>Aquificales</taxon>
        <taxon>Hydrogenothermaceae</taxon>
        <taxon>Persephonella</taxon>
    </lineage>
</organism>
<dbReference type="Proteomes" id="UP000219036">
    <property type="component" value="Unassembled WGS sequence"/>
</dbReference>
<gene>
    <name evidence="2" type="ORF">SAMN06265182_1662</name>
</gene>
<dbReference type="PROSITE" id="PS51257">
    <property type="entry name" value="PROKAR_LIPOPROTEIN"/>
    <property type="match status" value="1"/>
</dbReference>
<feature type="signal peptide" evidence="1">
    <location>
        <begin position="1"/>
        <end position="19"/>
    </location>
</feature>
<reference evidence="3" key="1">
    <citation type="submission" date="2017-09" db="EMBL/GenBank/DDBJ databases">
        <authorList>
            <person name="Varghese N."/>
            <person name="Submissions S."/>
        </authorList>
    </citation>
    <scope>NUCLEOTIDE SEQUENCE [LARGE SCALE GENOMIC DNA]</scope>
    <source>
        <strain evidence="3">DSM 15103</strain>
    </source>
</reference>
<evidence type="ECO:0000313" key="3">
    <source>
        <dbReference type="Proteomes" id="UP000219036"/>
    </source>
</evidence>
<name>A0A285NPZ4_9AQUI</name>
<accession>A0A285NPZ4</accession>
<dbReference type="EMBL" id="OBEI01000008">
    <property type="protein sequence ID" value="SNZ09916.1"/>
    <property type="molecule type" value="Genomic_DNA"/>
</dbReference>
<evidence type="ECO:0008006" key="4">
    <source>
        <dbReference type="Google" id="ProtNLM"/>
    </source>
</evidence>
<sequence length="117" mass="14161">MKKIAFAVFSLSFLFFSCATTGKQVQKVESKPVQKEVKIKKECKNYVNRMEKCLREAKGKDYRKVWSQCEGQVMWDMLKEYQDNGFCFDEEECKQKVLDEINKCKEERTYLFRKYYR</sequence>
<keyword evidence="3" id="KW-1185">Reference proteome</keyword>
<feature type="chain" id="PRO_5012357404" description="Lipoprotein" evidence="1">
    <location>
        <begin position="20"/>
        <end position="117"/>
    </location>
</feature>
<keyword evidence="1" id="KW-0732">Signal</keyword>
<protein>
    <recommendedName>
        <fullName evidence="4">Lipoprotein</fullName>
    </recommendedName>
</protein>
<proteinExistence type="predicted"/>